<feature type="transmembrane region" description="Helical" evidence="9">
    <location>
        <begin position="57"/>
        <end position="81"/>
    </location>
</feature>
<feature type="transmembrane region" description="Helical" evidence="9">
    <location>
        <begin position="6"/>
        <end position="25"/>
    </location>
</feature>
<evidence type="ECO:0000256" key="1">
    <source>
        <dbReference type="ARBA" id="ARBA00004370"/>
    </source>
</evidence>
<evidence type="ECO:0000256" key="6">
    <source>
        <dbReference type="ARBA" id="ARBA00022989"/>
    </source>
</evidence>
<geneLocation type="mitochondrion" evidence="10"/>
<keyword evidence="9 10" id="KW-0496">Mitochondrion</keyword>
<dbReference type="PANTHER" id="PTHR11058:SF9">
    <property type="entry name" value="NADH-UBIQUINONE OXIDOREDUCTASE CHAIN 3"/>
    <property type="match status" value="1"/>
</dbReference>
<dbReference type="AlphaFoldDB" id="A0A345UDK3"/>
<dbReference type="InterPro" id="IPR038430">
    <property type="entry name" value="NDAH_ubi_oxred_su3_sf"/>
</dbReference>
<proteinExistence type="inferred from homology"/>
<evidence type="ECO:0000256" key="7">
    <source>
        <dbReference type="ARBA" id="ARBA00023136"/>
    </source>
</evidence>
<evidence type="ECO:0000256" key="4">
    <source>
        <dbReference type="ARBA" id="ARBA00022448"/>
    </source>
</evidence>
<name>A0A345UDK3_9CRUS</name>
<gene>
    <name evidence="10" type="primary">nad3</name>
</gene>
<keyword evidence="9" id="KW-0830">Ubiquinone</keyword>
<evidence type="ECO:0000256" key="9">
    <source>
        <dbReference type="RuleBase" id="RU003640"/>
    </source>
</evidence>
<comment type="similarity">
    <text evidence="2 9">Belongs to the complex I subunit 3 family.</text>
</comment>
<keyword evidence="9" id="KW-0249">Electron transport</keyword>
<evidence type="ECO:0000256" key="8">
    <source>
        <dbReference type="ARBA" id="ARBA00049551"/>
    </source>
</evidence>
<keyword evidence="9" id="KW-1278">Translocase</keyword>
<evidence type="ECO:0000256" key="2">
    <source>
        <dbReference type="ARBA" id="ARBA00008472"/>
    </source>
</evidence>
<reference evidence="10" key="1">
    <citation type="journal article" date="2018" name="Mol. Phylogenet. Evol.">
        <title>Species delimitation and mitogenome phylogenetics in the subterranean genus Pseudoniphargus (Crustacea: Amphipoda).</title>
        <authorList>
            <person name="Stokkan M."/>
            <person name="Jurado-Rivera J.A."/>
            <person name="Oromi P."/>
            <person name="Juan C."/>
            <person name="Jaume D."/>
            <person name="Pons J."/>
        </authorList>
    </citation>
    <scope>NUCLEOTIDE SEQUENCE</scope>
</reference>
<protein>
    <recommendedName>
        <fullName evidence="3 9">NADH-ubiquinone oxidoreductase chain 3</fullName>
        <ecNumber evidence="9">7.1.1.2</ecNumber>
    </recommendedName>
</protein>
<accession>A0A345UDK3</accession>
<dbReference type="Gene3D" id="1.20.58.1610">
    <property type="entry name" value="NADH:ubiquinone/plastoquinone oxidoreductase, chain 3"/>
    <property type="match status" value="1"/>
</dbReference>
<keyword evidence="4 9" id="KW-0813">Transport</keyword>
<keyword evidence="7 9" id="KW-0472">Membrane</keyword>
<dbReference type="GO" id="GO:0030964">
    <property type="term" value="C:NADH dehydrogenase complex"/>
    <property type="evidence" value="ECO:0007669"/>
    <property type="project" value="TreeGrafter"/>
</dbReference>
<dbReference type="EC" id="7.1.1.2" evidence="9"/>
<keyword evidence="6 9" id="KW-1133">Transmembrane helix</keyword>
<dbReference type="InterPro" id="IPR000440">
    <property type="entry name" value="NADH_UbQ/plastoQ_OxRdtase_su3"/>
</dbReference>
<keyword evidence="9" id="KW-0520">NAD</keyword>
<organism evidence="10">
    <name type="scientific">Metacrangonyx dhofarensis</name>
    <dbReference type="NCBI Taxonomy" id="2291046"/>
    <lineage>
        <taxon>Eukaryota</taxon>
        <taxon>Metazoa</taxon>
        <taxon>Ecdysozoa</taxon>
        <taxon>Arthropoda</taxon>
        <taxon>Crustacea</taxon>
        <taxon>Multicrustacea</taxon>
        <taxon>Malacostraca</taxon>
        <taxon>Eumalacostraca</taxon>
        <taxon>Peracarida</taxon>
        <taxon>Amphipoda</taxon>
        <taxon>Senticaudata</taxon>
        <taxon>Hadziida</taxon>
        <taxon>Hadzioidea</taxon>
        <taxon>Metacrangonyctidae</taxon>
        <taxon>Metacrangonyx</taxon>
    </lineage>
</organism>
<evidence type="ECO:0000313" key="10">
    <source>
        <dbReference type="EMBL" id="AXI98539.1"/>
    </source>
</evidence>
<keyword evidence="5 9" id="KW-0812">Transmembrane</keyword>
<comment type="subcellular location">
    <subcellularLocation>
        <location evidence="1">Membrane</location>
    </subcellularLocation>
    <subcellularLocation>
        <location evidence="9">Mitochondrion membrane</location>
        <topology evidence="9">Multi-pass membrane protein</topology>
    </subcellularLocation>
</comment>
<dbReference type="GO" id="GO:0031966">
    <property type="term" value="C:mitochondrial membrane"/>
    <property type="evidence" value="ECO:0007669"/>
    <property type="project" value="UniProtKB-SubCell"/>
</dbReference>
<keyword evidence="9" id="KW-0679">Respiratory chain</keyword>
<comment type="catalytic activity">
    <reaction evidence="8 9">
        <text>a ubiquinone + NADH + 5 H(+)(in) = a ubiquinol + NAD(+) + 4 H(+)(out)</text>
        <dbReference type="Rhea" id="RHEA:29091"/>
        <dbReference type="Rhea" id="RHEA-COMP:9565"/>
        <dbReference type="Rhea" id="RHEA-COMP:9566"/>
        <dbReference type="ChEBI" id="CHEBI:15378"/>
        <dbReference type="ChEBI" id="CHEBI:16389"/>
        <dbReference type="ChEBI" id="CHEBI:17976"/>
        <dbReference type="ChEBI" id="CHEBI:57540"/>
        <dbReference type="ChEBI" id="CHEBI:57945"/>
        <dbReference type="EC" id="7.1.1.2"/>
    </reaction>
</comment>
<dbReference type="PANTHER" id="PTHR11058">
    <property type="entry name" value="NADH-UBIQUINONE OXIDOREDUCTASE CHAIN 3"/>
    <property type="match status" value="1"/>
</dbReference>
<dbReference type="GO" id="GO:0008137">
    <property type="term" value="F:NADH dehydrogenase (ubiquinone) activity"/>
    <property type="evidence" value="ECO:0007669"/>
    <property type="project" value="UniProtKB-UniRule"/>
</dbReference>
<dbReference type="EMBL" id="MH592124">
    <property type="protein sequence ID" value="AXI98539.1"/>
    <property type="molecule type" value="Genomic_DNA"/>
</dbReference>
<dbReference type="Pfam" id="PF00507">
    <property type="entry name" value="Oxidored_q4"/>
    <property type="match status" value="1"/>
</dbReference>
<evidence type="ECO:0000256" key="3">
    <source>
        <dbReference type="ARBA" id="ARBA00021007"/>
    </source>
</evidence>
<evidence type="ECO:0000256" key="5">
    <source>
        <dbReference type="ARBA" id="ARBA00022692"/>
    </source>
</evidence>
<sequence length="117" mass="13633">MYILNFLVIFTVLLSFLILFLAKVLGKKMVKERDKNSPFECGFDPFKKARSSFSVRFFLITIIFLIFDIEVVIILPIGIIMSYLFEPSFMLITLVVMFILVIGLFHEWNQGALNWVV</sequence>
<feature type="transmembrane region" description="Helical" evidence="9">
    <location>
        <begin position="87"/>
        <end position="105"/>
    </location>
</feature>
<comment type="function">
    <text evidence="9">Core subunit of the mitochondrial membrane respiratory chain NADH dehydrogenase (Complex I) which catalyzes electron transfer from NADH through the respiratory chain, using ubiquinone as an electron acceptor. Essential for the catalytic activity of complex I.</text>
</comment>